<dbReference type="FunFam" id="3.20.20.150:FF:000001">
    <property type="entry name" value="Probable endonuclease 4"/>
    <property type="match status" value="1"/>
</dbReference>
<dbReference type="RefSeq" id="WP_281816603.1">
    <property type="nucleotide sequence ID" value="NZ_BRLB01000009.1"/>
</dbReference>
<keyword evidence="2 7" id="KW-0479">Metal-binding</keyword>
<dbReference type="PROSITE" id="PS00730">
    <property type="entry name" value="AP_NUCLEASE_F2_2"/>
    <property type="match status" value="1"/>
</dbReference>
<dbReference type="NCBIfam" id="NF002196">
    <property type="entry name" value="PRK01060.1-1"/>
    <property type="match status" value="1"/>
</dbReference>
<keyword evidence="7 9" id="KW-0255">Endonuclease</keyword>
<dbReference type="Gene3D" id="3.20.20.150">
    <property type="entry name" value="Divalent-metal-dependent TIM barrel enzymes"/>
    <property type="match status" value="1"/>
</dbReference>
<evidence type="ECO:0000256" key="4">
    <source>
        <dbReference type="ARBA" id="ARBA00022801"/>
    </source>
</evidence>
<dbReference type="HAMAP" id="MF_00152">
    <property type="entry name" value="Nfo"/>
    <property type="match status" value="1"/>
</dbReference>
<keyword evidence="7" id="KW-0540">Nuclease</keyword>
<feature type="domain" description="Xylose isomerase-like TIM barrel" evidence="8">
    <location>
        <begin position="21"/>
        <end position="285"/>
    </location>
</feature>
<feature type="binding site" evidence="7">
    <location>
        <position position="143"/>
    </location>
    <ligand>
        <name>Zn(2+)</name>
        <dbReference type="ChEBI" id="CHEBI:29105"/>
        <label>2</label>
    </ligand>
</feature>
<keyword evidence="10" id="KW-1185">Reference proteome</keyword>
<dbReference type="InterPro" id="IPR001719">
    <property type="entry name" value="AP_endonuc_2"/>
</dbReference>
<comment type="similarity">
    <text evidence="1 7">Belongs to the AP endonuclease 2 family.</text>
</comment>
<evidence type="ECO:0000256" key="1">
    <source>
        <dbReference type="ARBA" id="ARBA00005340"/>
    </source>
</evidence>
<reference evidence="9" key="1">
    <citation type="submission" date="2022-06" db="EMBL/GenBank/DDBJ databases">
        <title>Vallitalea longa sp. nov., an anaerobic bacterium isolated from marine sediment.</title>
        <authorList>
            <person name="Hirano S."/>
            <person name="Terahara T."/>
            <person name="Mori K."/>
            <person name="Hamada M."/>
            <person name="Matsumoto R."/>
            <person name="Kobayashi T."/>
        </authorList>
    </citation>
    <scope>NUCLEOTIDE SEQUENCE</scope>
    <source>
        <strain evidence="9">SH18-1</strain>
    </source>
</reference>
<comment type="caution">
    <text evidence="9">The sequence shown here is derived from an EMBL/GenBank/DDBJ whole genome shotgun (WGS) entry which is preliminary data.</text>
</comment>
<protein>
    <recommendedName>
        <fullName evidence="7">Probable endonuclease 4</fullName>
        <ecNumber evidence="7">3.1.21.2</ecNumber>
    </recommendedName>
    <alternativeName>
        <fullName evidence="7">Endodeoxyribonuclease IV</fullName>
    </alternativeName>
    <alternativeName>
        <fullName evidence="7">Endonuclease IV</fullName>
    </alternativeName>
</protein>
<dbReference type="GO" id="GO:0006284">
    <property type="term" value="P:base-excision repair"/>
    <property type="evidence" value="ECO:0007669"/>
    <property type="project" value="TreeGrafter"/>
</dbReference>
<evidence type="ECO:0000256" key="3">
    <source>
        <dbReference type="ARBA" id="ARBA00022763"/>
    </source>
</evidence>
<dbReference type="AlphaFoldDB" id="A0A9W6DFC4"/>
<dbReference type="GO" id="GO:0008081">
    <property type="term" value="F:phosphoric diester hydrolase activity"/>
    <property type="evidence" value="ECO:0007669"/>
    <property type="project" value="TreeGrafter"/>
</dbReference>
<dbReference type="GO" id="GO:0003906">
    <property type="term" value="F:DNA-(apurinic or apyrimidinic site) endonuclease activity"/>
    <property type="evidence" value="ECO:0007669"/>
    <property type="project" value="TreeGrafter"/>
</dbReference>
<evidence type="ECO:0000259" key="8">
    <source>
        <dbReference type="Pfam" id="PF01261"/>
    </source>
</evidence>
<feature type="binding site" evidence="7">
    <location>
        <position position="177"/>
    </location>
    <ligand>
        <name>Zn(2+)</name>
        <dbReference type="ChEBI" id="CHEBI:29105"/>
        <label>2</label>
    </ligand>
</feature>
<keyword evidence="6 7" id="KW-0234">DNA repair</keyword>
<dbReference type="PROSITE" id="PS00731">
    <property type="entry name" value="AP_NUCLEASE_F2_3"/>
    <property type="match status" value="1"/>
</dbReference>
<dbReference type="GO" id="GO:0008270">
    <property type="term" value="F:zinc ion binding"/>
    <property type="evidence" value="ECO:0007669"/>
    <property type="project" value="UniProtKB-UniRule"/>
</dbReference>
<comment type="cofactor">
    <cofactor evidence="7">
        <name>Zn(2+)</name>
        <dbReference type="ChEBI" id="CHEBI:29105"/>
    </cofactor>
    <text evidence="7">Binds 3 Zn(2+) ions.</text>
</comment>
<name>A0A9W6DFC4_9FIRM</name>
<dbReference type="EMBL" id="BRLB01000009">
    <property type="protein sequence ID" value="GKX30435.1"/>
    <property type="molecule type" value="Genomic_DNA"/>
</dbReference>
<sequence>MSILIGSHVSISKGLIGAAKTAHSYNANTFMIYTGAPQNTRRKPLEDMKIDEGKEYMNEHDIKDIVVHAPYIINLASVKDDIYGLAQSFLGEEIIRTEAMGSNYIVVHPGSYTVKDVDYGINRIAEGLNNVLTNDTKPFVCLETMAGKGSEVGKTFEELQKIIDKVELKEKLGICFDTCHTHDSGYDIINDFDNIMKEFDEIIGLDRLKVFHINGSLNVRGSRKDRHANIGADASNKRGMDQIGFKALYDIVHNEICDNKPLILETPWIDKTTNLYKEEIAMLRDIKNIY</sequence>
<evidence type="ECO:0000256" key="5">
    <source>
        <dbReference type="ARBA" id="ARBA00022833"/>
    </source>
</evidence>
<dbReference type="PROSITE" id="PS00729">
    <property type="entry name" value="AP_NUCLEASE_F2_1"/>
    <property type="match status" value="1"/>
</dbReference>
<feature type="binding site" evidence="7">
    <location>
        <position position="143"/>
    </location>
    <ligand>
        <name>Zn(2+)</name>
        <dbReference type="ChEBI" id="CHEBI:29105"/>
        <label>1</label>
    </ligand>
</feature>
<evidence type="ECO:0000313" key="10">
    <source>
        <dbReference type="Proteomes" id="UP001144256"/>
    </source>
</evidence>
<dbReference type="GO" id="GO:0003677">
    <property type="term" value="F:DNA binding"/>
    <property type="evidence" value="ECO:0007669"/>
    <property type="project" value="InterPro"/>
</dbReference>
<dbReference type="Proteomes" id="UP001144256">
    <property type="component" value="Unassembled WGS sequence"/>
</dbReference>
<dbReference type="SUPFAM" id="SSF51658">
    <property type="entry name" value="Xylose isomerase-like"/>
    <property type="match status" value="1"/>
</dbReference>
<gene>
    <name evidence="7 9" type="primary">nfo</name>
    <name evidence="9" type="ORF">SH1V18_29150</name>
</gene>
<dbReference type="CDD" id="cd00019">
    <property type="entry name" value="AP2Ec"/>
    <property type="match status" value="1"/>
</dbReference>
<evidence type="ECO:0000256" key="7">
    <source>
        <dbReference type="HAMAP-Rule" id="MF_00152"/>
    </source>
</evidence>
<feature type="binding site" evidence="7">
    <location>
        <position position="108"/>
    </location>
    <ligand>
        <name>Zn(2+)</name>
        <dbReference type="ChEBI" id="CHEBI:29105"/>
        <label>1</label>
    </ligand>
</feature>
<feature type="binding site" evidence="7">
    <location>
        <position position="225"/>
    </location>
    <ligand>
        <name>Zn(2+)</name>
        <dbReference type="ChEBI" id="CHEBI:29105"/>
        <label>3</label>
    </ligand>
</feature>
<proteinExistence type="inferred from homology"/>
<dbReference type="EC" id="3.1.21.2" evidence="7"/>
<comment type="catalytic activity">
    <reaction evidence="7">
        <text>Endonucleolytic cleavage to 5'-phosphooligonucleotide end-products.</text>
        <dbReference type="EC" id="3.1.21.2"/>
    </reaction>
</comment>
<dbReference type="InterPro" id="IPR013022">
    <property type="entry name" value="Xyl_isomerase-like_TIM-brl"/>
</dbReference>
<feature type="binding site" evidence="7">
    <location>
        <position position="212"/>
    </location>
    <ligand>
        <name>Zn(2+)</name>
        <dbReference type="ChEBI" id="CHEBI:29105"/>
        <label>2</label>
    </ligand>
</feature>
<dbReference type="InterPro" id="IPR018246">
    <property type="entry name" value="AP_endonuc_F2_Zn_BS"/>
</dbReference>
<evidence type="ECO:0000256" key="2">
    <source>
        <dbReference type="ARBA" id="ARBA00022723"/>
    </source>
</evidence>
<evidence type="ECO:0000313" key="9">
    <source>
        <dbReference type="EMBL" id="GKX30435.1"/>
    </source>
</evidence>
<dbReference type="PROSITE" id="PS51432">
    <property type="entry name" value="AP_NUCLEASE_F2_4"/>
    <property type="match status" value="1"/>
</dbReference>
<keyword evidence="5 7" id="KW-0862">Zinc</keyword>
<evidence type="ECO:0000256" key="6">
    <source>
        <dbReference type="ARBA" id="ARBA00023204"/>
    </source>
</evidence>
<dbReference type="PANTHER" id="PTHR21445">
    <property type="entry name" value="ENDONUCLEASE IV ENDODEOXYRIBONUCLEASE IV"/>
    <property type="match status" value="1"/>
</dbReference>
<feature type="binding site" evidence="7">
    <location>
        <position position="265"/>
    </location>
    <ligand>
        <name>Zn(2+)</name>
        <dbReference type="ChEBI" id="CHEBI:29105"/>
        <label>2</label>
    </ligand>
</feature>
<dbReference type="NCBIfam" id="TIGR00587">
    <property type="entry name" value="nfo"/>
    <property type="match status" value="1"/>
</dbReference>
<accession>A0A9W6DFC4</accession>
<feature type="binding site" evidence="7">
    <location>
        <position position="68"/>
    </location>
    <ligand>
        <name>Zn(2+)</name>
        <dbReference type="ChEBI" id="CHEBI:29105"/>
        <label>1</label>
    </ligand>
</feature>
<dbReference type="GO" id="GO:0008833">
    <property type="term" value="F:deoxyribonuclease IV (phage-T4-induced) activity"/>
    <property type="evidence" value="ECO:0007669"/>
    <property type="project" value="UniProtKB-UniRule"/>
</dbReference>
<dbReference type="PANTHER" id="PTHR21445:SF0">
    <property type="entry name" value="APURINIC-APYRIMIDINIC ENDONUCLEASE"/>
    <property type="match status" value="1"/>
</dbReference>
<dbReference type="SMART" id="SM00518">
    <property type="entry name" value="AP2Ec"/>
    <property type="match status" value="1"/>
</dbReference>
<feature type="binding site" evidence="7">
    <location>
        <position position="180"/>
    </location>
    <ligand>
        <name>Zn(2+)</name>
        <dbReference type="ChEBI" id="CHEBI:29105"/>
        <label>3</label>
    </ligand>
</feature>
<feature type="binding site" evidence="7">
    <location>
        <position position="227"/>
    </location>
    <ligand>
        <name>Zn(2+)</name>
        <dbReference type="ChEBI" id="CHEBI:29105"/>
        <label>3</label>
    </ligand>
</feature>
<organism evidence="9 10">
    <name type="scientific">Vallitalea longa</name>
    <dbReference type="NCBI Taxonomy" id="2936439"/>
    <lineage>
        <taxon>Bacteria</taxon>
        <taxon>Bacillati</taxon>
        <taxon>Bacillota</taxon>
        <taxon>Clostridia</taxon>
        <taxon>Lachnospirales</taxon>
        <taxon>Vallitaleaceae</taxon>
        <taxon>Vallitalea</taxon>
    </lineage>
</organism>
<dbReference type="InterPro" id="IPR036237">
    <property type="entry name" value="Xyl_isomerase-like_sf"/>
</dbReference>
<keyword evidence="3 7" id="KW-0227">DNA damage</keyword>
<dbReference type="Pfam" id="PF01261">
    <property type="entry name" value="AP_endonuc_2"/>
    <property type="match status" value="1"/>
</dbReference>
<comment type="function">
    <text evidence="7">Endonuclease IV plays a role in DNA repair. It cleaves phosphodiester bonds at apurinic or apyrimidinic (AP) sites, generating a 3'-hydroxyl group and a 5'-terminal sugar phosphate.</text>
</comment>
<keyword evidence="4 7" id="KW-0378">Hydrolase</keyword>